<evidence type="ECO:0000256" key="1">
    <source>
        <dbReference type="SAM" id="MobiDB-lite"/>
    </source>
</evidence>
<feature type="region of interest" description="Disordered" evidence="1">
    <location>
        <begin position="1"/>
        <end position="22"/>
    </location>
</feature>
<protein>
    <submittedName>
        <fullName evidence="2">Uncharacterized protein</fullName>
    </submittedName>
</protein>
<feature type="compositionally biased region" description="Polar residues" evidence="1">
    <location>
        <begin position="1"/>
        <end position="16"/>
    </location>
</feature>
<name>A0A7W8UK33_9HYPH</name>
<reference evidence="2 3" key="1">
    <citation type="submission" date="2020-08" db="EMBL/GenBank/DDBJ databases">
        <title>Genomic Encyclopedia of Type Strains, Phase IV (KMG-V): Genome sequencing to study the core and pangenomes of soil and plant-associated prokaryotes.</title>
        <authorList>
            <person name="Whitman W."/>
        </authorList>
    </citation>
    <scope>NUCLEOTIDE SEQUENCE [LARGE SCALE GENOMIC DNA]</scope>
    <source>
        <strain evidence="2 3">SEMIA 4034</strain>
    </source>
</reference>
<sequence length="157" mass="16918">MGNDDSTYGSPSHGFTGSSRRGADSSAREVMRAFEDGLNLVWFTLLARHGTFAGASFMIREQRRAEWFLISGMMSHPTPQIGRSLGKRVQHVVASSCESRDVALVADHLRAMGAAATRLENFLACTRRSIPSGLQTMPSGYISIGTRQNGATATPAV</sequence>
<keyword evidence="3" id="KW-1185">Reference proteome</keyword>
<accession>A0A7W8UK33</accession>
<evidence type="ECO:0000313" key="3">
    <source>
        <dbReference type="Proteomes" id="UP000528824"/>
    </source>
</evidence>
<dbReference type="AlphaFoldDB" id="A0A7W8UK33"/>
<evidence type="ECO:0000313" key="2">
    <source>
        <dbReference type="EMBL" id="MBB5559318.1"/>
    </source>
</evidence>
<comment type="caution">
    <text evidence="2">The sequence shown here is derived from an EMBL/GenBank/DDBJ whole genome shotgun (WGS) entry which is preliminary data.</text>
</comment>
<dbReference type="Proteomes" id="UP000528824">
    <property type="component" value="Unassembled WGS sequence"/>
</dbReference>
<organism evidence="2 3">
    <name type="scientific">Rhizobium lentis</name>
    <dbReference type="NCBI Taxonomy" id="1138194"/>
    <lineage>
        <taxon>Bacteria</taxon>
        <taxon>Pseudomonadati</taxon>
        <taxon>Pseudomonadota</taxon>
        <taxon>Alphaproteobacteria</taxon>
        <taxon>Hyphomicrobiales</taxon>
        <taxon>Rhizobiaceae</taxon>
        <taxon>Rhizobium/Agrobacterium group</taxon>
        <taxon>Rhizobium</taxon>
    </lineage>
</organism>
<dbReference type="EMBL" id="JACHBC010000001">
    <property type="protein sequence ID" value="MBB5559318.1"/>
    <property type="molecule type" value="Genomic_DNA"/>
</dbReference>
<gene>
    <name evidence="2" type="ORF">GGI59_000945</name>
</gene>
<proteinExistence type="predicted"/>
<dbReference type="RefSeq" id="WP_183912192.1">
    <property type="nucleotide sequence ID" value="NZ_JACHBB010000001.1"/>
</dbReference>